<gene>
    <name evidence="13" type="ORF">DesyoDRAFT_3537</name>
</gene>
<keyword evidence="2" id="KW-1003">Cell membrane</keyword>
<feature type="domain" description="Methyl-accepting transducer" evidence="11">
    <location>
        <begin position="402"/>
        <end position="659"/>
    </location>
</feature>
<comment type="similarity">
    <text evidence="8">Belongs to the methyl-accepting chemotaxis (MCP) protein family.</text>
</comment>
<dbReference type="Pfam" id="PF00015">
    <property type="entry name" value="MCPsignal"/>
    <property type="match status" value="1"/>
</dbReference>
<dbReference type="PANTHER" id="PTHR32089:SF112">
    <property type="entry name" value="LYSOZYME-LIKE PROTEIN-RELATED"/>
    <property type="match status" value="1"/>
</dbReference>
<dbReference type="InterPro" id="IPR029151">
    <property type="entry name" value="Sensor-like_sf"/>
</dbReference>
<dbReference type="Proteomes" id="UP000005104">
    <property type="component" value="Chromosome"/>
</dbReference>
<evidence type="ECO:0000256" key="10">
    <source>
        <dbReference type="SAM" id="Phobius"/>
    </source>
</evidence>
<organism evidence="13 14">
    <name type="scientific">Desulfosporosinus youngiae DSM 17734</name>
    <dbReference type="NCBI Taxonomy" id="768710"/>
    <lineage>
        <taxon>Bacteria</taxon>
        <taxon>Bacillati</taxon>
        <taxon>Bacillota</taxon>
        <taxon>Clostridia</taxon>
        <taxon>Eubacteriales</taxon>
        <taxon>Desulfitobacteriaceae</taxon>
        <taxon>Desulfosporosinus</taxon>
    </lineage>
</organism>
<dbReference type="EMBL" id="CM001441">
    <property type="protein sequence ID" value="EHQ90542.1"/>
    <property type="molecule type" value="Genomic_DNA"/>
</dbReference>
<keyword evidence="3" id="KW-0145">Chemotaxis</keyword>
<proteinExistence type="inferred from homology"/>
<dbReference type="PANTHER" id="PTHR32089">
    <property type="entry name" value="METHYL-ACCEPTING CHEMOTAXIS PROTEIN MCPB"/>
    <property type="match status" value="1"/>
</dbReference>
<evidence type="ECO:0000256" key="2">
    <source>
        <dbReference type="ARBA" id="ARBA00022475"/>
    </source>
</evidence>
<dbReference type="SUPFAM" id="SSF58104">
    <property type="entry name" value="Methyl-accepting chemotaxis protein (MCP) signaling domain"/>
    <property type="match status" value="1"/>
</dbReference>
<evidence type="ECO:0000259" key="11">
    <source>
        <dbReference type="PROSITE" id="PS50111"/>
    </source>
</evidence>
<dbReference type="AlphaFoldDB" id="H5XWN4"/>
<reference evidence="13 14" key="1">
    <citation type="submission" date="2011-11" db="EMBL/GenBank/DDBJ databases">
        <title>The Noncontiguous Finished genome of Desulfosporosinus youngiae DSM 17734.</title>
        <authorList>
            <consortium name="US DOE Joint Genome Institute (JGI-PGF)"/>
            <person name="Lucas S."/>
            <person name="Han J."/>
            <person name="Lapidus A."/>
            <person name="Cheng J.-F."/>
            <person name="Goodwin L."/>
            <person name="Pitluck S."/>
            <person name="Peters L."/>
            <person name="Ovchinnikova G."/>
            <person name="Lu M."/>
            <person name="Land M.L."/>
            <person name="Hauser L."/>
            <person name="Pester M."/>
            <person name="Spring S."/>
            <person name="Ollivier B."/>
            <person name="Rattei T."/>
            <person name="Klenk H.-P."/>
            <person name="Wagner M."/>
            <person name="Loy A."/>
            <person name="Woyke T.J."/>
        </authorList>
    </citation>
    <scope>NUCLEOTIDE SEQUENCE [LARGE SCALE GENOMIC DNA]</scope>
    <source>
        <strain evidence="13 14">DSM 17734</strain>
    </source>
</reference>
<evidence type="ECO:0000256" key="1">
    <source>
        <dbReference type="ARBA" id="ARBA00004651"/>
    </source>
</evidence>
<protein>
    <submittedName>
        <fullName evidence="13">Methyl-accepting chemotaxis protein</fullName>
    </submittedName>
</protein>
<dbReference type="SUPFAM" id="SSF103190">
    <property type="entry name" value="Sensory domain-like"/>
    <property type="match status" value="1"/>
</dbReference>
<dbReference type="HOGENOM" id="CLU_000445_107_19_9"/>
<evidence type="ECO:0000256" key="4">
    <source>
        <dbReference type="ARBA" id="ARBA00022692"/>
    </source>
</evidence>
<evidence type="ECO:0000256" key="8">
    <source>
        <dbReference type="ARBA" id="ARBA00029447"/>
    </source>
</evidence>
<dbReference type="InterPro" id="IPR004089">
    <property type="entry name" value="MCPsignal_dom"/>
</dbReference>
<evidence type="ECO:0000259" key="12">
    <source>
        <dbReference type="PROSITE" id="PS50885"/>
    </source>
</evidence>
<dbReference type="InterPro" id="IPR033479">
    <property type="entry name" value="dCache_1"/>
</dbReference>
<name>H5XWN4_9FIRM</name>
<evidence type="ECO:0000313" key="14">
    <source>
        <dbReference type="Proteomes" id="UP000005104"/>
    </source>
</evidence>
<dbReference type="Pfam" id="PF02743">
    <property type="entry name" value="dCache_1"/>
    <property type="match status" value="1"/>
</dbReference>
<dbReference type="GO" id="GO:0007165">
    <property type="term" value="P:signal transduction"/>
    <property type="evidence" value="ECO:0007669"/>
    <property type="project" value="UniProtKB-KW"/>
</dbReference>
<keyword evidence="7 9" id="KW-0807">Transducer</keyword>
<evidence type="ECO:0000256" key="7">
    <source>
        <dbReference type="ARBA" id="ARBA00023224"/>
    </source>
</evidence>
<evidence type="ECO:0000256" key="3">
    <source>
        <dbReference type="ARBA" id="ARBA00022500"/>
    </source>
</evidence>
<dbReference type="PROSITE" id="PS50111">
    <property type="entry name" value="CHEMOTAXIS_TRANSDUC_2"/>
    <property type="match status" value="1"/>
</dbReference>
<dbReference type="Gene3D" id="1.10.8.500">
    <property type="entry name" value="HAMP domain in histidine kinase"/>
    <property type="match status" value="1"/>
</dbReference>
<dbReference type="eggNOG" id="COG0840">
    <property type="taxonomic scope" value="Bacteria"/>
</dbReference>
<dbReference type="InterPro" id="IPR003660">
    <property type="entry name" value="HAMP_dom"/>
</dbReference>
<dbReference type="Gene3D" id="3.30.450.20">
    <property type="entry name" value="PAS domain"/>
    <property type="match status" value="2"/>
</dbReference>
<evidence type="ECO:0000256" key="6">
    <source>
        <dbReference type="ARBA" id="ARBA00023136"/>
    </source>
</evidence>
<evidence type="ECO:0000256" key="9">
    <source>
        <dbReference type="PROSITE-ProRule" id="PRU00284"/>
    </source>
</evidence>
<keyword evidence="5 10" id="KW-1133">Transmembrane helix</keyword>
<feature type="domain" description="HAMP" evidence="12">
    <location>
        <begin position="325"/>
        <end position="383"/>
    </location>
</feature>
<dbReference type="RefSeq" id="WP_007784985.1">
    <property type="nucleotide sequence ID" value="NZ_CM001441.1"/>
</dbReference>
<sequence length="688" mass="75544">MKKRVIGVKGKILISTTAVLLLMLASVSGIVVYQVNKQAYDGYISNSREQMKTVSQAINIFYEQLDKNIDMMATNPLVMKVDDSIRTYKNTTEAVQMKPSVNGGIEQAIYEVFKQYADSHEGTMYVYLGTEDGRYIQWPEDSITAGYDPTQRPWYRDAEHKNGSIIRTDPYTYESLMLTSNARSFTDENGKFLGVVAIDVQQSAISDMLKQMKTGETGYSLIVHNTGVIMADGQKSDNNFKKIEEVGIEGLDKLLAKELKPFDVLIDGEKYIVSPSKVEGTDWILGSFMTEKELESSARKIINIIIFSATTILILTFMLLYFVSGSITKPILAVTRKIQDFAGLDFSADEKAYDEKYLNRNDETGDMVRALGIMRGNVAEFIRKTAGAAEQLAASAEELTAASQQAATVSDEITKTIGEIAGGAGDQARDTETTAGHIKELGNLLEQDFNNLQEFNIAAVKIEKQKEEGFLILAELIDKTQNNHEAASNAFQIIMSNNESAEKIESASTMIQSIADQTNLLALNAAIEAARAGEAGRGFAVVAEEIRKLAEQSDSFTNDIKTVINELKTKSQTAVDLMRQTQQIVEEQAGSVKQTEGKFAGIAEGIDTIKNTINQLNYSAGLMAENKNKIIDLTQNLSAISEENAACTEQASAAMEEQAAAIGEIANSGESLARIAEELRVLIEKFRV</sequence>
<dbReference type="CDD" id="cd12913">
    <property type="entry name" value="PDC1_MCP_like"/>
    <property type="match status" value="1"/>
</dbReference>
<keyword evidence="14" id="KW-1185">Reference proteome</keyword>
<evidence type="ECO:0000313" key="13">
    <source>
        <dbReference type="EMBL" id="EHQ90542.1"/>
    </source>
</evidence>
<evidence type="ECO:0000256" key="5">
    <source>
        <dbReference type="ARBA" id="ARBA00022989"/>
    </source>
</evidence>
<dbReference type="GO" id="GO:0006935">
    <property type="term" value="P:chemotaxis"/>
    <property type="evidence" value="ECO:0007669"/>
    <property type="project" value="UniProtKB-KW"/>
</dbReference>
<keyword evidence="4 10" id="KW-0812">Transmembrane</keyword>
<dbReference type="PROSITE" id="PS50885">
    <property type="entry name" value="HAMP"/>
    <property type="match status" value="1"/>
</dbReference>
<comment type="subcellular location">
    <subcellularLocation>
        <location evidence="1">Cell membrane</location>
        <topology evidence="1">Multi-pass membrane protein</topology>
    </subcellularLocation>
</comment>
<accession>H5XWN4</accession>
<keyword evidence="6 10" id="KW-0472">Membrane</keyword>
<dbReference type="SMART" id="SM00283">
    <property type="entry name" value="MA"/>
    <property type="match status" value="1"/>
</dbReference>
<feature type="transmembrane region" description="Helical" evidence="10">
    <location>
        <begin position="301"/>
        <end position="323"/>
    </location>
</feature>
<dbReference type="STRING" id="768710.DesyoDRAFT_3537"/>
<dbReference type="CDD" id="cd12912">
    <property type="entry name" value="PDC2_MCP_like"/>
    <property type="match status" value="1"/>
</dbReference>
<dbReference type="OrthoDB" id="13222at2"/>
<dbReference type="Gene3D" id="1.10.287.950">
    <property type="entry name" value="Methyl-accepting chemotaxis protein"/>
    <property type="match status" value="1"/>
</dbReference>
<dbReference type="SMART" id="SM00304">
    <property type="entry name" value="HAMP"/>
    <property type="match status" value="1"/>
</dbReference>
<dbReference type="GO" id="GO:0005886">
    <property type="term" value="C:plasma membrane"/>
    <property type="evidence" value="ECO:0007669"/>
    <property type="project" value="UniProtKB-SubCell"/>
</dbReference>